<keyword evidence="14" id="KW-1185">Reference proteome</keyword>
<dbReference type="AlphaFoldDB" id="A0AAV5QN81"/>
<dbReference type="PRINTS" id="PR01041">
    <property type="entry name" value="TRNASYNTHMET"/>
</dbReference>
<protein>
    <recommendedName>
        <fullName evidence="8">Methionine--tRNA ligase, mitochondrial</fullName>
        <ecNumber evidence="2">6.1.1.10</ecNumber>
    </recommendedName>
    <alternativeName>
        <fullName evidence="9">Methionyl-tRNA synthetase</fullName>
    </alternativeName>
</protein>
<evidence type="ECO:0000313" key="14">
    <source>
        <dbReference type="Proteomes" id="UP001360560"/>
    </source>
</evidence>
<dbReference type="EMBL" id="BTFZ01000011">
    <property type="protein sequence ID" value="GMM36124.1"/>
    <property type="molecule type" value="Genomic_DNA"/>
</dbReference>
<dbReference type="InterPro" id="IPR015413">
    <property type="entry name" value="Methionyl/Leucyl_tRNA_Synth"/>
</dbReference>
<keyword evidence="7 10" id="KW-0030">Aminoacyl-tRNA synthetase</keyword>
<dbReference type="Gene3D" id="3.40.50.620">
    <property type="entry name" value="HUPs"/>
    <property type="match status" value="1"/>
</dbReference>
<evidence type="ECO:0000256" key="6">
    <source>
        <dbReference type="ARBA" id="ARBA00022917"/>
    </source>
</evidence>
<dbReference type="InterPro" id="IPR041872">
    <property type="entry name" value="Anticodon_Met"/>
</dbReference>
<evidence type="ECO:0000259" key="11">
    <source>
        <dbReference type="Pfam" id="PF09334"/>
    </source>
</evidence>
<dbReference type="FunFam" id="2.170.220.10:FF:000002">
    <property type="entry name" value="Methionine--tRNA ligase"/>
    <property type="match status" value="1"/>
</dbReference>
<reference evidence="13 14" key="1">
    <citation type="journal article" date="2023" name="Elife">
        <title>Identification of key yeast species and microbe-microbe interactions impacting larval growth of Drosophila in the wild.</title>
        <authorList>
            <person name="Mure A."/>
            <person name="Sugiura Y."/>
            <person name="Maeda R."/>
            <person name="Honda K."/>
            <person name="Sakurai N."/>
            <person name="Takahashi Y."/>
            <person name="Watada M."/>
            <person name="Katoh T."/>
            <person name="Gotoh A."/>
            <person name="Gotoh Y."/>
            <person name="Taniguchi I."/>
            <person name="Nakamura K."/>
            <person name="Hayashi T."/>
            <person name="Katayama T."/>
            <person name="Uemura T."/>
            <person name="Hattori Y."/>
        </authorList>
    </citation>
    <scope>NUCLEOTIDE SEQUENCE [LARGE SCALE GENOMIC DNA]</scope>
    <source>
        <strain evidence="13 14">SC-9</strain>
    </source>
</reference>
<comment type="caution">
    <text evidence="13">The sequence shown here is derived from an EMBL/GenBank/DDBJ whole genome shotgun (WGS) entry which is preliminary data.</text>
</comment>
<dbReference type="InterPro" id="IPR023457">
    <property type="entry name" value="Met-tRNA_synth_2"/>
</dbReference>
<dbReference type="Gene3D" id="2.170.220.10">
    <property type="match status" value="1"/>
</dbReference>
<dbReference type="InterPro" id="IPR033911">
    <property type="entry name" value="MetRS_core"/>
</dbReference>
<dbReference type="GO" id="GO:0006431">
    <property type="term" value="P:methionyl-tRNA aminoacylation"/>
    <property type="evidence" value="ECO:0007669"/>
    <property type="project" value="InterPro"/>
</dbReference>
<dbReference type="Proteomes" id="UP001360560">
    <property type="component" value="Unassembled WGS sequence"/>
</dbReference>
<evidence type="ECO:0000256" key="4">
    <source>
        <dbReference type="ARBA" id="ARBA00022741"/>
    </source>
</evidence>
<dbReference type="GO" id="GO:0005524">
    <property type="term" value="F:ATP binding"/>
    <property type="evidence" value="ECO:0007669"/>
    <property type="project" value="UniProtKB-KW"/>
</dbReference>
<gene>
    <name evidence="13" type="ORF">DASC09_034490</name>
</gene>
<evidence type="ECO:0000256" key="5">
    <source>
        <dbReference type="ARBA" id="ARBA00022840"/>
    </source>
</evidence>
<comment type="similarity">
    <text evidence="1 10">Belongs to the class-I aminoacyl-tRNA synthetase family.</text>
</comment>
<dbReference type="Pfam" id="PF19303">
    <property type="entry name" value="Anticodon_3"/>
    <property type="match status" value="1"/>
</dbReference>
<dbReference type="GO" id="GO:0004825">
    <property type="term" value="F:methionine-tRNA ligase activity"/>
    <property type="evidence" value="ECO:0007669"/>
    <property type="project" value="UniProtKB-EC"/>
</dbReference>
<evidence type="ECO:0000256" key="7">
    <source>
        <dbReference type="ARBA" id="ARBA00023146"/>
    </source>
</evidence>
<name>A0AAV5QN81_9ASCO</name>
<dbReference type="InterPro" id="IPR009080">
    <property type="entry name" value="tRNAsynth_Ia_anticodon-bd"/>
</dbReference>
<sequence length="568" mass="65134">MRLSGKGKNLFYLRTSQSRWVSQKTNQKPFYITTPIFYVNAAPHLGHLYSMLLCDVRNRWEKLNNRPSLFTTGTDEHGLKVQAAAEKNGKPPKEFVDSLAETFKDLASLTNINYDRFIRTTDDDHVKAVTEFWNIVKEKGYIYQGQHSGWYSVSDETFYPETQIEERADPKTGEKKVVSIETGTEVLFQKETNYFFKLSLFYNDLLKLLHERKDFIIPRSKQDEMIKELEKNGKLEDLSVSRPSSRLKWGIPVPGDDSQTIYVWFDALVNYLTSAGFPWNGSNSIEFSEQNHWPATHLVGKDIVKFHGIYWPSFLMAAGVEVPKQLVVHGHWLCQGTKMSKSLGNVVDPVLMAKYYGTDPLRFFLCENSVLEGDGDFNEERLFYSRNNVMSKIANLIMRSCGTKFNIARAVESYQNKLINESTLDSFAADKQIKEKYQQLMNDLNNLTEKVGKNIETYQMIRATDELWNVISQANQLFQLSEPWSLDVSNESELRKQDAIIFASIETARLVSILLKPFMPELSNTFLDRMSVDVDHRDTGFAKVGCDVYGSGANRSGDAPMQKLKKRS</sequence>
<proteinExistence type="inferred from homology"/>
<evidence type="ECO:0000256" key="10">
    <source>
        <dbReference type="RuleBase" id="RU363039"/>
    </source>
</evidence>
<dbReference type="EC" id="6.1.1.10" evidence="2"/>
<dbReference type="NCBIfam" id="TIGR00398">
    <property type="entry name" value="metG"/>
    <property type="match status" value="1"/>
</dbReference>
<dbReference type="InterPro" id="IPR014758">
    <property type="entry name" value="Met-tRNA_synth"/>
</dbReference>
<keyword evidence="3 10" id="KW-0436">Ligase</keyword>
<evidence type="ECO:0000256" key="2">
    <source>
        <dbReference type="ARBA" id="ARBA00012838"/>
    </source>
</evidence>
<dbReference type="PANTHER" id="PTHR43326:SF1">
    <property type="entry name" value="METHIONINE--TRNA LIGASE, MITOCHONDRIAL"/>
    <property type="match status" value="1"/>
</dbReference>
<accession>A0AAV5QN81</accession>
<dbReference type="RefSeq" id="XP_064853120.1">
    <property type="nucleotide sequence ID" value="XM_064997048.1"/>
</dbReference>
<evidence type="ECO:0000256" key="3">
    <source>
        <dbReference type="ARBA" id="ARBA00022598"/>
    </source>
</evidence>
<keyword evidence="6 10" id="KW-0648">Protein biosynthesis</keyword>
<evidence type="ECO:0000256" key="1">
    <source>
        <dbReference type="ARBA" id="ARBA00005594"/>
    </source>
</evidence>
<evidence type="ECO:0000256" key="8">
    <source>
        <dbReference type="ARBA" id="ARBA00026124"/>
    </source>
</evidence>
<organism evidence="13 14">
    <name type="scientific">Saccharomycopsis crataegensis</name>
    <dbReference type="NCBI Taxonomy" id="43959"/>
    <lineage>
        <taxon>Eukaryota</taxon>
        <taxon>Fungi</taxon>
        <taxon>Dikarya</taxon>
        <taxon>Ascomycota</taxon>
        <taxon>Saccharomycotina</taxon>
        <taxon>Saccharomycetes</taxon>
        <taxon>Saccharomycopsidaceae</taxon>
        <taxon>Saccharomycopsis</taxon>
    </lineage>
</organism>
<dbReference type="InterPro" id="IPR014729">
    <property type="entry name" value="Rossmann-like_a/b/a_fold"/>
</dbReference>
<evidence type="ECO:0000259" key="12">
    <source>
        <dbReference type="Pfam" id="PF19303"/>
    </source>
</evidence>
<feature type="domain" description="Methionyl-tRNA synthetase anticodon-binding" evidence="12">
    <location>
        <begin position="432"/>
        <end position="533"/>
    </location>
</feature>
<keyword evidence="5 10" id="KW-0067">ATP-binding</keyword>
<evidence type="ECO:0000256" key="9">
    <source>
        <dbReference type="ARBA" id="ARBA00030904"/>
    </source>
</evidence>
<dbReference type="PANTHER" id="PTHR43326">
    <property type="entry name" value="METHIONYL-TRNA SYNTHETASE"/>
    <property type="match status" value="1"/>
</dbReference>
<keyword evidence="4 10" id="KW-0547">Nucleotide-binding</keyword>
<dbReference type="Pfam" id="PF09334">
    <property type="entry name" value="tRNA-synt_1g"/>
    <property type="match status" value="1"/>
</dbReference>
<evidence type="ECO:0000313" key="13">
    <source>
        <dbReference type="EMBL" id="GMM36124.1"/>
    </source>
</evidence>
<dbReference type="GeneID" id="90074099"/>
<dbReference type="SUPFAM" id="SSF47323">
    <property type="entry name" value="Anticodon-binding domain of a subclass of class I aminoacyl-tRNA synthetases"/>
    <property type="match status" value="1"/>
</dbReference>
<dbReference type="SUPFAM" id="SSF52374">
    <property type="entry name" value="Nucleotidylyl transferase"/>
    <property type="match status" value="1"/>
</dbReference>
<dbReference type="Gene3D" id="1.10.730.10">
    <property type="entry name" value="Isoleucyl-tRNA Synthetase, Domain 1"/>
    <property type="match status" value="1"/>
</dbReference>
<feature type="domain" description="Methionyl/Leucyl tRNA synthetase" evidence="11">
    <location>
        <begin position="31"/>
        <end position="400"/>
    </location>
</feature>
<dbReference type="CDD" id="cd00814">
    <property type="entry name" value="MetRS_core"/>
    <property type="match status" value="1"/>
</dbReference>